<evidence type="ECO:0000313" key="1">
    <source>
        <dbReference type="EMBL" id="VFJ56566.1"/>
    </source>
</evidence>
<accession>A0A450SR74</accession>
<dbReference type="AlphaFoldDB" id="A0A450SR74"/>
<dbReference type="EMBL" id="CAADEW010000062">
    <property type="protein sequence ID" value="VFJ56566.1"/>
    <property type="molecule type" value="Genomic_DNA"/>
</dbReference>
<protein>
    <submittedName>
        <fullName evidence="1">Uncharacterized protein</fullName>
    </submittedName>
</protein>
<gene>
    <name evidence="1" type="ORF">BECKFW1821A_GA0114235_106211</name>
</gene>
<name>A0A450SR74_9GAMM</name>
<organism evidence="1">
    <name type="scientific">Candidatus Kentrum sp. FW</name>
    <dbReference type="NCBI Taxonomy" id="2126338"/>
    <lineage>
        <taxon>Bacteria</taxon>
        <taxon>Pseudomonadati</taxon>
        <taxon>Pseudomonadota</taxon>
        <taxon>Gammaproteobacteria</taxon>
        <taxon>Candidatus Kentrum</taxon>
    </lineage>
</organism>
<proteinExistence type="predicted"/>
<sequence length="237" mass="26754">MKEAIALVDAMISTVQEDTRNLPLTTPPWATIDTTIPKTAWQADIRLLIARTKWPVPAVKWWAMQELAALLTNDLCCEPTEKELYRALEQCGLETEVVELLFVFWLAKQAGYVPKAVVSSYIRAQSLLSSLILWEILEPILYEGLPSNLLALAPRDFQSTADFQDAQGREVPRIFLGILENLEKDFGLPFVRQYAFEWANTASLCPDSPFGKNIGYFYGHPTDQMTGQFVNITSHRG</sequence>
<reference evidence="1" key="1">
    <citation type="submission" date="2019-02" db="EMBL/GenBank/DDBJ databases">
        <authorList>
            <person name="Gruber-Vodicka R. H."/>
            <person name="Seah K. B. B."/>
        </authorList>
    </citation>
    <scope>NUCLEOTIDE SEQUENCE</scope>
    <source>
        <strain evidence="1">BECK_BZ15</strain>
    </source>
</reference>